<protein>
    <recommendedName>
        <fullName evidence="9">Mitotic checkpoint serine/threonine-protein kinase BUB1</fullName>
    </recommendedName>
</protein>
<gene>
    <name evidence="7" type="ORF">ACJRO7_001825</name>
</gene>
<dbReference type="PROSITE" id="PS00108">
    <property type="entry name" value="PROTEIN_KINASE_ST"/>
    <property type="match status" value="1"/>
</dbReference>
<evidence type="ECO:0000256" key="2">
    <source>
        <dbReference type="ARBA" id="ARBA00022454"/>
    </source>
</evidence>
<dbReference type="InterPro" id="IPR013212">
    <property type="entry name" value="Mad3/Bub1_I"/>
</dbReference>
<dbReference type="GO" id="GO:0007094">
    <property type="term" value="P:mitotic spindle assembly checkpoint signaling"/>
    <property type="evidence" value="ECO:0007669"/>
    <property type="project" value="UniProtKB-ARBA"/>
</dbReference>
<dbReference type="InterPro" id="IPR000719">
    <property type="entry name" value="Prot_kinase_dom"/>
</dbReference>
<organism evidence="7 8">
    <name type="scientific">Eucalyptus globulus</name>
    <name type="common">Tasmanian blue gum</name>
    <dbReference type="NCBI Taxonomy" id="34317"/>
    <lineage>
        <taxon>Eukaryota</taxon>
        <taxon>Viridiplantae</taxon>
        <taxon>Streptophyta</taxon>
        <taxon>Embryophyta</taxon>
        <taxon>Tracheophyta</taxon>
        <taxon>Spermatophyta</taxon>
        <taxon>Magnoliopsida</taxon>
        <taxon>eudicotyledons</taxon>
        <taxon>Gunneridae</taxon>
        <taxon>Pentapetalae</taxon>
        <taxon>rosids</taxon>
        <taxon>malvids</taxon>
        <taxon>Myrtales</taxon>
        <taxon>Myrtaceae</taxon>
        <taxon>Myrtoideae</taxon>
        <taxon>Eucalypteae</taxon>
        <taxon>Eucalyptus</taxon>
    </lineage>
</organism>
<proteinExistence type="predicted"/>
<dbReference type="EMBL" id="JBJKBG010000001">
    <property type="protein sequence ID" value="KAL3754635.1"/>
    <property type="molecule type" value="Genomic_DNA"/>
</dbReference>
<evidence type="ECO:0000259" key="5">
    <source>
        <dbReference type="PROSITE" id="PS50011"/>
    </source>
</evidence>
<comment type="subcellular location">
    <subcellularLocation>
        <location evidence="1">Chromosome</location>
        <location evidence="1">Centromere</location>
        <location evidence="1">Kinetochore</location>
    </subcellularLocation>
</comment>
<dbReference type="InterPro" id="IPR011009">
    <property type="entry name" value="Kinase-like_dom_sf"/>
</dbReference>
<dbReference type="PANTHER" id="PTHR14030">
    <property type="entry name" value="MITOTIC CHECKPOINT SERINE/THREONINE-PROTEIN KINASE BUB1"/>
    <property type="match status" value="1"/>
</dbReference>
<dbReference type="SMART" id="SM00777">
    <property type="entry name" value="Mad3_BUB1_I"/>
    <property type="match status" value="1"/>
</dbReference>
<dbReference type="InterPro" id="IPR008271">
    <property type="entry name" value="Ser/Thr_kinase_AS"/>
</dbReference>
<keyword evidence="3" id="KW-0995">Kinetochore</keyword>
<dbReference type="GO" id="GO:0032991">
    <property type="term" value="C:protein-containing complex"/>
    <property type="evidence" value="ECO:0007669"/>
    <property type="project" value="UniProtKB-ARBA"/>
</dbReference>
<dbReference type="Proteomes" id="UP001634007">
    <property type="component" value="Unassembled WGS sequence"/>
</dbReference>
<dbReference type="Gene3D" id="1.10.510.10">
    <property type="entry name" value="Transferase(Phosphotransferase) domain 1"/>
    <property type="match status" value="1"/>
</dbReference>
<keyword evidence="4" id="KW-0137">Centromere</keyword>
<dbReference type="GO" id="GO:0000776">
    <property type="term" value="C:kinetochore"/>
    <property type="evidence" value="ECO:0007669"/>
    <property type="project" value="UniProtKB-KW"/>
</dbReference>
<evidence type="ECO:0008006" key="9">
    <source>
        <dbReference type="Google" id="ProtNLM"/>
    </source>
</evidence>
<evidence type="ECO:0000256" key="4">
    <source>
        <dbReference type="ARBA" id="ARBA00023328"/>
    </source>
</evidence>
<evidence type="ECO:0000256" key="3">
    <source>
        <dbReference type="ARBA" id="ARBA00022838"/>
    </source>
</evidence>
<dbReference type="PROSITE" id="PS50011">
    <property type="entry name" value="PROTEIN_KINASE_DOM"/>
    <property type="match status" value="1"/>
</dbReference>
<feature type="domain" description="BUB1 N-terminal" evidence="6">
    <location>
        <begin position="4"/>
        <end position="164"/>
    </location>
</feature>
<dbReference type="Gene3D" id="1.25.40.430">
    <property type="match status" value="1"/>
</dbReference>
<evidence type="ECO:0000256" key="1">
    <source>
        <dbReference type="ARBA" id="ARBA00004629"/>
    </source>
</evidence>
<dbReference type="PANTHER" id="PTHR14030:SF4">
    <property type="entry name" value="BUB1 KINASE, ISOFORM A-RELATED"/>
    <property type="match status" value="1"/>
</dbReference>
<keyword evidence="2" id="KW-0158">Chromosome</keyword>
<accession>A0ABD3M252</accession>
<keyword evidence="8" id="KW-1185">Reference proteome</keyword>
<sequence length="530" mass="60196">MAVALSAPADPSSAAAAAAADLVPWLRSVSEALADVNSGGCSVADLNRLVSDCIAAFRDDLRIRNDPRFLKLWIIYLDTCEDFESVVKEMDDSMSWPNDPLFYELYALFLEARGQLHEAVKVYQMGIARHAGGARLQKAQAAFLDRLSHIIATASPKADNGDQKKLGETYVNPWSTYTMNDLLEKIRSQLMKYDGYYLSPKAYSGKVALSSRNLSRNKVIEIGRKKYQIKGCAGQGGFAQVFKAHVDSNPDEVVALKIQKPGFPWEFHMYRQLDLRIVDSLRHAFGFAYRMHVYADCSILICDYLSHGTLQDAINSYLVNGKTMEEVLCIYYTIEMLRMLETLHAVGIIHGDFKADNLLIRYARDDLSINGFVDHSGPWSAQGLCLVDWGRGIDLHLFPDNTIFKGDCRTSGFRCVEMQEDKPWRYQVDIYGLCVVVHMMLHGSYMEIEKRISSDGSYLYQPKSTFKRYWNVDLWKNMFTKLLNMGPGNHDMTLLRSVRQSFEDYMSSNKQLIQKLKELLVRQRSSLCSA</sequence>
<evidence type="ECO:0000259" key="6">
    <source>
        <dbReference type="PROSITE" id="PS51489"/>
    </source>
</evidence>
<evidence type="ECO:0000313" key="8">
    <source>
        <dbReference type="Proteomes" id="UP001634007"/>
    </source>
</evidence>
<reference evidence="7 8" key="1">
    <citation type="submission" date="2024-11" db="EMBL/GenBank/DDBJ databases">
        <title>Chromosome-level genome assembly of Eucalyptus globulus Labill. provides insights into its genome evolution.</title>
        <authorList>
            <person name="Li X."/>
        </authorList>
    </citation>
    <scope>NUCLEOTIDE SEQUENCE [LARGE SCALE GENOMIC DNA]</scope>
    <source>
        <strain evidence="7">CL2024</strain>
        <tissue evidence="7">Fresh tender leaves</tissue>
    </source>
</reference>
<dbReference type="Pfam" id="PF08311">
    <property type="entry name" value="Mad3_BUB1_I"/>
    <property type="match status" value="1"/>
</dbReference>
<evidence type="ECO:0000313" key="7">
    <source>
        <dbReference type="EMBL" id="KAL3754635.1"/>
    </source>
</evidence>
<dbReference type="PROSITE" id="PS51489">
    <property type="entry name" value="BUB1_N"/>
    <property type="match status" value="1"/>
</dbReference>
<feature type="domain" description="Protein kinase" evidence="5">
    <location>
        <begin position="227"/>
        <end position="530"/>
    </location>
</feature>
<dbReference type="SUPFAM" id="SSF56112">
    <property type="entry name" value="Protein kinase-like (PK-like)"/>
    <property type="match status" value="1"/>
</dbReference>
<dbReference type="InterPro" id="IPR015661">
    <property type="entry name" value="Bub1/Mad3"/>
</dbReference>
<dbReference type="SMART" id="SM00220">
    <property type="entry name" value="S_TKc"/>
    <property type="match status" value="1"/>
</dbReference>
<name>A0ABD3M252_EUCGL</name>
<comment type="caution">
    <text evidence="7">The sequence shown here is derived from an EMBL/GenBank/DDBJ whole genome shotgun (WGS) entry which is preliminary data.</text>
</comment>
<dbReference type="Pfam" id="PF00069">
    <property type="entry name" value="Pkinase"/>
    <property type="match status" value="1"/>
</dbReference>
<dbReference type="AlphaFoldDB" id="A0ABD3M252"/>